<evidence type="ECO:0000313" key="1">
    <source>
        <dbReference type="EMBL" id="KUM84161.1"/>
    </source>
</evidence>
<accession>A0A101N0A8</accession>
<proteinExistence type="predicted"/>
<dbReference type="AlphaFoldDB" id="A0A101N0A8"/>
<gene>
    <name evidence="1" type="ORF">AQI94_33090</name>
</gene>
<reference evidence="1 2" key="1">
    <citation type="submission" date="2015-10" db="EMBL/GenBank/DDBJ databases">
        <title>Draft genome sequence of Streptomyces pseudovenezuelae DSM 40212, type strain for the species Streptomyces pseudovenezuelae.</title>
        <authorList>
            <person name="Ruckert C."/>
            <person name="Winkler A."/>
            <person name="Kalinowski J."/>
            <person name="Kampfer P."/>
            <person name="Glaeser S."/>
        </authorList>
    </citation>
    <scope>NUCLEOTIDE SEQUENCE [LARGE SCALE GENOMIC DNA]</scope>
    <source>
        <strain evidence="1 2">DSM 40212</strain>
    </source>
</reference>
<protein>
    <submittedName>
        <fullName evidence="1">Uncharacterized protein</fullName>
    </submittedName>
</protein>
<dbReference type="Proteomes" id="UP000053039">
    <property type="component" value="Unassembled WGS sequence"/>
</dbReference>
<dbReference type="EMBL" id="LMWM01000038">
    <property type="protein sequence ID" value="KUM84161.1"/>
    <property type="molecule type" value="Genomic_DNA"/>
</dbReference>
<comment type="caution">
    <text evidence="1">The sequence shown here is derived from an EMBL/GenBank/DDBJ whole genome shotgun (WGS) entry which is preliminary data.</text>
</comment>
<sequence>MASGRSDATAGALFGTVRQAPEPTLSAAGAAIGLIAVARPGRCARSAGDLASLALEGIGVTIAPRPAADAITPDDHADCVLRLDDPQALQPLALAQEG</sequence>
<evidence type="ECO:0000313" key="2">
    <source>
        <dbReference type="Proteomes" id="UP000053039"/>
    </source>
</evidence>
<organism evidence="1 2">
    <name type="scientific">Streptomyces pseudovenezuelae</name>
    <dbReference type="NCBI Taxonomy" id="67350"/>
    <lineage>
        <taxon>Bacteria</taxon>
        <taxon>Bacillati</taxon>
        <taxon>Actinomycetota</taxon>
        <taxon>Actinomycetes</taxon>
        <taxon>Kitasatosporales</taxon>
        <taxon>Streptomycetaceae</taxon>
        <taxon>Streptomyces</taxon>
        <taxon>Streptomyces aurantiacus group</taxon>
    </lineage>
</organism>
<name>A0A101N0A8_9ACTN</name>
<dbReference type="RefSeq" id="WP_031055805.1">
    <property type="nucleotide sequence ID" value="NZ_JBEYZI010000002.1"/>
</dbReference>